<comment type="caution">
    <text evidence="3">The sequence shown here is derived from an EMBL/GenBank/DDBJ whole genome shotgun (WGS) entry which is preliminary data.</text>
</comment>
<reference evidence="3 4" key="1">
    <citation type="journal article" date="2023" name="Sci. Data">
        <title>Genome assembly of the Korean intertidal mud-creeper Batillaria attramentaria.</title>
        <authorList>
            <person name="Patra A.K."/>
            <person name="Ho P.T."/>
            <person name="Jun S."/>
            <person name="Lee S.J."/>
            <person name="Kim Y."/>
            <person name="Won Y.J."/>
        </authorList>
    </citation>
    <scope>NUCLEOTIDE SEQUENCE [LARGE SCALE GENOMIC DNA]</scope>
    <source>
        <strain evidence="3">Wonlab-2016</strain>
    </source>
</reference>
<keyword evidence="4" id="KW-1185">Reference proteome</keyword>
<dbReference type="EMBL" id="JACVVK020000042">
    <property type="protein sequence ID" value="KAK7499745.1"/>
    <property type="molecule type" value="Genomic_DNA"/>
</dbReference>
<feature type="compositionally biased region" description="Gly residues" evidence="1">
    <location>
        <begin position="160"/>
        <end position="173"/>
    </location>
</feature>
<organism evidence="3 4">
    <name type="scientific">Batillaria attramentaria</name>
    <dbReference type="NCBI Taxonomy" id="370345"/>
    <lineage>
        <taxon>Eukaryota</taxon>
        <taxon>Metazoa</taxon>
        <taxon>Spiralia</taxon>
        <taxon>Lophotrochozoa</taxon>
        <taxon>Mollusca</taxon>
        <taxon>Gastropoda</taxon>
        <taxon>Caenogastropoda</taxon>
        <taxon>Sorbeoconcha</taxon>
        <taxon>Cerithioidea</taxon>
        <taxon>Batillariidae</taxon>
        <taxon>Batillaria</taxon>
    </lineage>
</organism>
<evidence type="ECO:0000313" key="3">
    <source>
        <dbReference type="EMBL" id="KAK7499745.1"/>
    </source>
</evidence>
<accession>A0ABD0LJP8</accession>
<evidence type="ECO:0000256" key="1">
    <source>
        <dbReference type="SAM" id="MobiDB-lite"/>
    </source>
</evidence>
<dbReference type="AlphaFoldDB" id="A0ABD0LJP8"/>
<proteinExistence type="predicted"/>
<protein>
    <submittedName>
        <fullName evidence="3">Uncharacterized protein</fullName>
    </submittedName>
</protein>
<gene>
    <name evidence="3" type="ORF">BaRGS_00009086</name>
</gene>
<feature type="signal peptide" evidence="2">
    <location>
        <begin position="1"/>
        <end position="26"/>
    </location>
</feature>
<feature type="region of interest" description="Disordered" evidence="1">
    <location>
        <begin position="148"/>
        <end position="173"/>
    </location>
</feature>
<name>A0ABD0LJP8_9CAEN</name>
<evidence type="ECO:0000313" key="4">
    <source>
        <dbReference type="Proteomes" id="UP001519460"/>
    </source>
</evidence>
<evidence type="ECO:0000256" key="2">
    <source>
        <dbReference type="SAM" id="SignalP"/>
    </source>
</evidence>
<feature type="chain" id="PRO_5044744894" evidence="2">
    <location>
        <begin position="27"/>
        <end position="216"/>
    </location>
</feature>
<keyword evidence="2" id="KW-0732">Signal</keyword>
<dbReference type="Proteomes" id="UP001519460">
    <property type="component" value="Unassembled WGS sequence"/>
</dbReference>
<sequence>MYTSFPSGSVLAAFVIVLLQMSSAVASSDVILSPAASACDCCYVSVNSECCLDCLTRAPELGALAPLSALLAREEDVGDEYGTSDASAVSEAAAKEAGGWLPGCRCCFRERLLHHGSRHSILGVSCCSICQRSKRAALKLQASLESSALSPGYNADGSSRGSGVGAGGDAAVSGGGGDRAMVAAGSGRVQKRMSMECFCCSNSGIAACCSNCRLMV</sequence>